<evidence type="ECO:0000313" key="3">
    <source>
        <dbReference type="EMBL" id="MDT7844401.1"/>
    </source>
</evidence>
<evidence type="ECO:0000256" key="1">
    <source>
        <dbReference type="ARBA" id="ARBA00022801"/>
    </source>
</evidence>
<accession>A0ABU3LYS8</accession>
<sequence>MGSAAEGGPGSAGAPGVRAGAGAVQEELPARGTGLHLPPTASAAPGMDTARRGPTASEAKSGGRPPAATGARRAPAQPARPGGQGVRPPRHRTTPALRPLPRSRATRLLIPYLDVDAPVTDLRLDRHRRLEAPPGDDPNLVGWYKDGPAPGGQGTAVAVGHLDTDTGGAVFAGLSELKRGRLVEVRRADGRTAVYTVDAVREYEKAHFPDREVYGARGRPELRLITCGGTYDRRKGYSGNLVVFAHLVAVREAPARH</sequence>
<dbReference type="Proteomes" id="UP001257948">
    <property type="component" value="Unassembled WGS sequence"/>
</dbReference>
<reference evidence="4" key="1">
    <citation type="submission" date="2023-07" db="EMBL/GenBank/DDBJ databases">
        <title>Draft genome sequence of the endophytic actinobacterium Streptomyces justiciae WPN32, a potential antibiotic producer.</title>
        <authorList>
            <person name="Yasawong M."/>
            <person name="Pana W."/>
            <person name="Ganta P."/>
            <person name="Santapan N."/>
            <person name="Songngamsuk T."/>
            <person name="Phatcharaharikarn M."/>
            <person name="Kerdtoob S."/>
            <person name="Nantapong N."/>
        </authorList>
    </citation>
    <scope>NUCLEOTIDE SEQUENCE [LARGE SCALE GENOMIC DNA]</scope>
    <source>
        <strain evidence="4">WPN32</strain>
    </source>
</reference>
<protein>
    <submittedName>
        <fullName evidence="3">Class F sortase</fullName>
    </submittedName>
</protein>
<feature type="compositionally biased region" description="Low complexity" evidence="2">
    <location>
        <begin position="62"/>
        <end position="81"/>
    </location>
</feature>
<keyword evidence="1" id="KW-0378">Hydrolase</keyword>
<feature type="compositionally biased region" description="Low complexity" evidence="2">
    <location>
        <begin position="14"/>
        <end position="24"/>
    </location>
</feature>
<dbReference type="SUPFAM" id="SSF63817">
    <property type="entry name" value="Sortase"/>
    <property type="match status" value="1"/>
</dbReference>
<dbReference type="Gene3D" id="2.40.260.10">
    <property type="entry name" value="Sortase"/>
    <property type="match status" value="1"/>
</dbReference>
<comment type="caution">
    <text evidence="3">The sequence shown here is derived from an EMBL/GenBank/DDBJ whole genome shotgun (WGS) entry which is preliminary data.</text>
</comment>
<dbReference type="CDD" id="cd05829">
    <property type="entry name" value="Sortase_F"/>
    <property type="match status" value="1"/>
</dbReference>
<dbReference type="EMBL" id="JAVTLL010000019">
    <property type="protein sequence ID" value="MDT7844401.1"/>
    <property type="molecule type" value="Genomic_DNA"/>
</dbReference>
<dbReference type="InterPro" id="IPR042001">
    <property type="entry name" value="Sortase_F"/>
</dbReference>
<name>A0ABU3LYS8_9ACTN</name>
<feature type="region of interest" description="Disordered" evidence="2">
    <location>
        <begin position="1"/>
        <end position="97"/>
    </location>
</feature>
<gene>
    <name evidence="3" type="ORF">RQC66_27155</name>
</gene>
<evidence type="ECO:0000313" key="4">
    <source>
        <dbReference type="Proteomes" id="UP001257948"/>
    </source>
</evidence>
<organism evidence="3 4">
    <name type="scientific">Streptomyces justiciae</name>
    <dbReference type="NCBI Taxonomy" id="2780140"/>
    <lineage>
        <taxon>Bacteria</taxon>
        <taxon>Bacillati</taxon>
        <taxon>Actinomycetota</taxon>
        <taxon>Actinomycetes</taxon>
        <taxon>Kitasatosporales</taxon>
        <taxon>Streptomycetaceae</taxon>
        <taxon>Streptomyces</taxon>
    </lineage>
</organism>
<dbReference type="NCBIfam" id="NF033748">
    <property type="entry name" value="class_F_sortase"/>
    <property type="match status" value="1"/>
</dbReference>
<evidence type="ECO:0000256" key="2">
    <source>
        <dbReference type="SAM" id="MobiDB-lite"/>
    </source>
</evidence>
<proteinExistence type="predicted"/>
<dbReference type="InterPro" id="IPR005754">
    <property type="entry name" value="Sortase"/>
</dbReference>
<dbReference type="InterPro" id="IPR023365">
    <property type="entry name" value="Sortase_dom-sf"/>
</dbReference>
<feature type="compositionally biased region" description="Gly residues" evidence="2">
    <location>
        <begin position="1"/>
        <end position="13"/>
    </location>
</feature>
<keyword evidence="4" id="KW-1185">Reference proteome</keyword>
<dbReference type="Pfam" id="PF04203">
    <property type="entry name" value="Sortase"/>
    <property type="match status" value="1"/>
</dbReference>